<dbReference type="Proteomes" id="UP001302602">
    <property type="component" value="Unassembled WGS sequence"/>
</dbReference>
<feature type="region of interest" description="Disordered" evidence="1">
    <location>
        <begin position="38"/>
        <end position="66"/>
    </location>
</feature>
<protein>
    <submittedName>
        <fullName evidence="2">Uncharacterized protein</fullName>
    </submittedName>
</protein>
<proteinExistence type="predicted"/>
<organism evidence="2 3">
    <name type="scientific">Parathielavia appendiculata</name>
    <dbReference type="NCBI Taxonomy" id="2587402"/>
    <lineage>
        <taxon>Eukaryota</taxon>
        <taxon>Fungi</taxon>
        <taxon>Dikarya</taxon>
        <taxon>Ascomycota</taxon>
        <taxon>Pezizomycotina</taxon>
        <taxon>Sordariomycetes</taxon>
        <taxon>Sordariomycetidae</taxon>
        <taxon>Sordariales</taxon>
        <taxon>Chaetomiaceae</taxon>
        <taxon>Parathielavia</taxon>
    </lineage>
</organism>
<keyword evidence="3" id="KW-1185">Reference proteome</keyword>
<reference evidence="2" key="2">
    <citation type="submission" date="2023-05" db="EMBL/GenBank/DDBJ databases">
        <authorList>
            <consortium name="Lawrence Berkeley National Laboratory"/>
            <person name="Steindorff A."/>
            <person name="Hensen N."/>
            <person name="Bonometti L."/>
            <person name="Westerberg I."/>
            <person name="Brannstrom I.O."/>
            <person name="Guillou S."/>
            <person name="Cros-Aarteil S."/>
            <person name="Calhoun S."/>
            <person name="Haridas S."/>
            <person name="Kuo A."/>
            <person name="Mondo S."/>
            <person name="Pangilinan J."/>
            <person name="Riley R."/>
            <person name="Labutti K."/>
            <person name="Andreopoulos B."/>
            <person name="Lipzen A."/>
            <person name="Chen C."/>
            <person name="Yanf M."/>
            <person name="Daum C."/>
            <person name="Ng V."/>
            <person name="Clum A."/>
            <person name="Ohm R."/>
            <person name="Martin F."/>
            <person name="Silar P."/>
            <person name="Natvig D."/>
            <person name="Lalanne C."/>
            <person name="Gautier V."/>
            <person name="Ament-Velasquez S.L."/>
            <person name="Kruys A."/>
            <person name="Hutchinson M.I."/>
            <person name="Powell A.J."/>
            <person name="Barry K."/>
            <person name="Miller A.N."/>
            <person name="Grigoriev I.V."/>
            <person name="Debuchy R."/>
            <person name="Gladieux P."/>
            <person name="Thoren M.H."/>
            <person name="Johannesson H."/>
        </authorList>
    </citation>
    <scope>NUCLEOTIDE SEQUENCE</scope>
    <source>
        <strain evidence="2">CBS 731.68</strain>
    </source>
</reference>
<dbReference type="GeneID" id="87823536"/>
<comment type="caution">
    <text evidence="2">The sequence shown here is derived from an EMBL/GenBank/DDBJ whole genome shotgun (WGS) entry which is preliminary data.</text>
</comment>
<accession>A0AAN6YZ93</accession>
<dbReference type="EMBL" id="MU853252">
    <property type="protein sequence ID" value="KAK4119167.1"/>
    <property type="molecule type" value="Genomic_DNA"/>
</dbReference>
<reference evidence="2" key="1">
    <citation type="journal article" date="2023" name="Mol. Phylogenet. Evol.">
        <title>Genome-scale phylogeny and comparative genomics of the fungal order Sordariales.</title>
        <authorList>
            <person name="Hensen N."/>
            <person name="Bonometti L."/>
            <person name="Westerberg I."/>
            <person name="Brannstrom I.O."/>
            <person name="Guillou S."/>
            <person name="Cros-Aarteil S."/>
            <person name="Calhoun S."/>
            <person name="Haridas S."/>
            <person name="Kuo A."/>
            <person name="Mondo S."/>
            <person name="Pangilinan J."/>
            <person name="Riley R."/>
            <person name="LaButti K."/>
            <person name="Andreopoulos B."/>
            <person name="Lipzen A."/>
            <person name="Chen C."/>
            <person name="Yan M."/>
            <person name="Daum C."/>
            <person name="Ng V."/>
            <person name="Clum A."/>
            <person name="Steindorff A."/>
            <person name="Ohm R.A."/>
            <person name="Martin F."/>
            <person name="Silar P."/>
            <person name="Natvig D.O."/>
            <person name="Lalanne C."/>
            <person name="Gautier V."/>
            <person name="Ament-Velasquez S.L."/>
            <person name="Kruys A."/>
            <person name="Hutchinson M.I."/>
            <person name="Powell A.J."/>
            <person name="Barry K."/>
            <person name="Miller A.N."/>
            <person name="Grigoriev I.V."/>
            <person name="Debuchy R."/>
            <person name="Gladieux P."/>
            <person name="Hiltunen Thoren M."/>
            <person name="Johannesson H."/>
        </authorList>
    </citation>
    <scope>NUCLEOTIDE SEQUENCE</scope>
    <source>
        <strain evidence="2">CBS 731.68</strain>
    </source>
</reference>
<sequence>MPSVSSAASLLRQATPLRPLSTSLNSVSASAAFTTTSRKGMFSKDRERRYPTSSLRSPTAGLAMPPRRHAFTGRLNADHSQVHRVQFPGGSERGLCRRQIGHRIWL</sequence>
<dbReference type="RefSeq" id="XP_062642940.1">
    <property type="nucleotide sequence ID" value="XM_062786768.1"/>
</dbReference>
<name>A0AAN6YZ93_9PEZI</name>
<evidence type="ECO:0000256" key="1">
    <source>
        <dbReference type="SAM" id="MobiDB-lite"/>
    </source>
</evidence>
<evidence type="ECO:0000313" key="3">
    <source>
        <dbReference type="Proteomes" id="UP001302602"/>
    </source>
</evidence>
<gene>
    <name evidence="2" type="ORF">N657DRAFT_316321</name>
</gene>
<evidence type="ECO:0000313" key="2">
    <source>
        <dbReference type="EMBL" id="KAK4119167.1"/>
    </source>
</evidence>
<dbReference type="AlphaFoldDB" id="A0AAN6YZ93"/>